<dbReference type="Pfam" id="PF07690">
    <property type="entry name" value="MFS_1"/>
    <property type="match status" value="1"/>
</dbReference>
<organism evidence="7 8">
    <name type="scientific">Nonomuraea mangrovi</name>
    <dbReference type="NCBI Taxonomy" id="2316207"/>
    <lineage>
        <taxon>Bacteria</taxon>
        <taxon>Bacillati</taxon>
        <taxon>Actinomycetota</taxon>
        <taxon>Actinomycetes</taxon>
        <taxon>Streptosporangiales</taxon>
        <taxon>Streptosporangiaceae</taxon>
        <taxon>Nonomuraea</taxon>
    </lineage>
</organism>
<feature type="transmembrane region" description="Helical" evidence="6">
    <location>
        <begin position="248"/>
        <end position="268"/>
    </location>
</feature>
<feature type="transmembrane region" description="Helical" evidence="6">
    <location>
        <begin position="303"/>
        <end position="321"/>
    </location>
</feature>
<accession>A0ABW4TCV7</accession>
<proteinExistence type="predicted"/>
<dbReference type="PANTHER" id="PTHR23513:SF6">
    <property type="entry name" value="MAJOR FACILITATOR SUPERFAMILY ASSOCIATED DOMAIN-CONTAINING PROTEIN"/>
    <property type="match status" value="1"/>
</dbReference>
<dbReference type="EMBL" id="JBHUFV010000098">
    <property type="protein sequence ID" value="MFD1939848.1"/>
    <property type="molecule type" value="Genomic_DNA"/>
</dbReference>
<feature type="transmembrane region" description="Helical" evidence="6">
    <location>
        <begin position="102"/>
        <end position="128"/>
    </location>
</feature>
<feature type="transmembrane region" description="Helical" evidence="6">
    <location>
        <begin position="206"/>
        <end position="228"/>
    </location>
</feature>
<dbReference type="InterPro" id="IPR036259">
    <property type="entry name" value="MFS_trans_sf"/>
</dbReference>
<dbReference type="Proteomes" id="UP001597368">
    <property type="component" value="Unassembled WGS sequence"/>
</dbReference>
<feature type="transmembrane region" description="Helical" evidence="6">
    <location>
        <begin position="41"/>
        <end position="62"/>
    </location>
</feature>
<protein>
    <submittedName>
        <fullName evidence="7">MFS transporter</fullName>
    </submittedName>
</protein>
<evidence type="ECO:0000313" key="7">
    <source>
        <dbReference type="EMBL" id="MFD1939848.1"/>
    </source>
</evidence>
<dbReference type="PANTHER" id="PTHR23513">
    <property type="entry name" value="INTEGRAL MEMBRANE EFFLUX PROTEIN-RELATED"/>
    <property type="match status" value="1"/>
</dbReference>
<comment type="subcellular location">
    <subcellularLocation>
        <location evidence="1">Cell membrane</location>
        <topology evidence="1">Multi-pass membrane protein</topology>
    </subcellularLocation>
</comment>
<keyword evidence="8" id="KW-1185">Reference proteome</keyword>
<feature type="transmembrane region" description="Helical" evidence="6">
    <location>
        <begin position="74"/>
        <end position="96"/>
    </location>
</feature>
<keyword evidence="2" id="KW-1003">Cell membrane</keyword>
<feature type="transmembrane region" description="Helical" evidence="6">
    <location>
        <begin position="280"/>
        <end position="297"/>
    </location>
</feature>
<keyword evidence="4 6" id="KW-1133">Transmembrane helix</keyword>
<feature type="transmembrane region" description="Helical" evidence="6">
    <location>
        <begin position="140"/>
        <end position="159"/>
    </location>
</feature>
<evidence type="ECO:0000256" key="2">
    <source>
        <dbReference type="ARBA" id="ARBA00022475"/>
    </source>
</evidence>
<comment type="caution">
    <text evidence="7">The sequence shown here is derived from an EMBL/GenBank/DDBJ whole genome shotgun (WGS) entry which is preliminary data.</text>
</comment>
<evidence type="ECO:0000256" key="3">
    <source>
        <dbReference type="ARBA" id="ARBA00022692"/>
    </source>
</evidence>
<dbReference type="CDD" id="cd06173">
    <property type="entry name" value="MFS_MefA_like"/>
    <property type="match status" value="1"/>
</dbReference>
<evidence type="ECO:0000313" key="8">
    <source>
        <dbReference type="Proteomes" id="UP001597368"/>
    </source>
</evidence>
<dbReference type="Gene3D" id="1.20.1250.20">
    <property type="entry name" value="MFS general substrate transporter like domains"/>
    <property type="match status" value="1"/>
</dbReference>
<keyword evidence="3 6" id="KW-0812">Transmembrane</keyword>
<evidence type="ECO:0000256" key="1">
    <source>
        <dbReference type="ARBA" id="ARBA00004651"/>
    </source>
</evidence>
<feature type="transmembrane region" description="Helical" evidence="6">
    <location>
        <begin position="12"/>
        <end position="35"/>
    </location>
</feature>
<dbReference type="SUPFAM" id="SSF103473">
    <property type="entry name" value="MFS general substrate transporter"/>
    <property type="match status" value="1"/>
</dbReference>
<name>A0ABW4TCV7_9ACTN</name>
<feature type="transmembrane region" description="Helical" evidence="6">
    <location>
        <begin position="368"/>
        <end position="388"/>
    </location>
</feature>
<keyword evidence="5 6" id="KW-0472">Membrane</keyword>
<feature type="transmembrane region" description="Helical" evidence="6">
    <location>
        <begin position="165"/>
        <end position="185"/>
    </location>
</feature>
<evidence type="ECO:0000256" key="4">
    <source>
        <dbReference type="ARBA" id="ARBA00022989"/>
    </source>
</evidence>
<feature type="transmembrane region" description="Helical" evidence="6">
    <location>
        <begin position="333"/>
        <end position="356"/>
    </location>
</feature>
<sequence>MSLWRNKNFSLFLVIQAMSVAGDSFSMIAIPLLVLRETGSVVQMGLMTGLSGVASLVAGAFAGLAADRLDRRRLLIACDIARAVLYALVPLVWIFAPQIWLLYVIVPLGAALGMVFQVTYVTVVPRLVGKDQITQANGRLYAVYAAASVGGPALAGLASQRFGPTVALGIDAVSFAISALGLSLVRLRPAEAPAAERGGFLDGARFLWRHPVLRSLTVLLTFFIFLTAGLDDIIIYYLKHDLGQNDDAVGVVLACAAVGSLAGAAVVAKIRGRLGFGPTWIAGIALSGTAVACAGLAPEVPGIAAIMAGFLFGSAIGGICSQSLRQEITPDHLLGRVTSAFWTIHFALGPIGAALLTLAASRYGAPEIALAVGVAILAIALAGTLTPVRQPHPEPVAST</sequence>
<gene>
    <name evidence="7" type="ORF">ACFSKW_51170</name>
</gene>
<evidence type="ECO:0000256" key="5">
    <source>
        <dbReference type="ARBA" id="ARBA00023136"/>
    </source>
</evidence>
<reference evidence="8" key="1">
    <citation type="journal article" date="2019" name="Int. J. Syst. Evol. Microbiol.">
        <title>The Global Catalogue of Microorganisms (GCM) 10K type strain sequencing project: providing services to taxonomists for standard genome sequencing and annotation.</title>
        <authorList>
            <consortium name="The Broad Institute Genomics Platform"/>
            <consortium name="The Broad Institute Genome Sequencing Center for Infectious Disease"/>
            <person name="Wu L."/>
            <person name="Ma J."/>
        </authorList>
    </citation>
    <scope>NUCLEOTIDE SEQUENCE [LARGE SCALE GENOMIC DNA]</scope>
    <source>
        <strain evidence="8">ICMP 6774ER</strain>
    </source>
</reference>
<dbReference type="InterPro" id="IPR011701">
    <property type="entry name" value="MFS"/>
</dbReference>
<evidence type="ECO:0000256" key="6">
    <source>
        <dbReference type="SAM" id="Phobius"/>
    </source>
</evidence>
<dbReference type="RefSeq" id="WP_379582510.1">
    <property type="nucleotide sequence ID" value="NZ_JBHUFV010000098.1"/>
</dbReference>